<protein>
    <submittedName>
        <fullName evidence="1">Uncharacterized protein</fullName>
    </submittedName>
</protein>
<dbReference type="EMBL" id="WHUW01000445">
    <property type="protein sequence ID" value="KAF8414700.1"/>
    <property type="molecule type" value="Genomic_DNA"/>
</dbReference>
<reference evidence="1" key="2">
    <citation type="journal article" date="2020" name="Nat. Commun.">
        <title>Large-scale genome sequencing of mycorrhizal fungi provides insights into the early evolution of symbiotic traits.</title>
        <authorList>
            <person name="Miyauchi S."/>
            <person name="Kiss E."/>
            <person name="Kuo A."/>
            <person name="Drula E."/>
            <person name="Kohler A."/>
            <person name="Sanchez-Garcia M."/>
            <person name="Morin E."/>
            <person name="Andreopoulos B."/>
            <person name="Barry K.W."/>
            <person name="Bonito G."/>
            <person name="Buee M."/>
            <person name="Carver A."/>
            <person name="Chen C."/>
            <person name="Cichocki N."/>
            <person name="Clum A."/>
            <person name="Culley D."/>
            <person name="Crous P.W."/>
            <person name="Fauchery L."/>
            <person name="Girlanda M."/>
            <person name="Hayes R.D."/>
            <person name="Keri Z."/>
            <person name="LaButti K."/>
            <person name="Lipzen A."/>
            <person name="Lombard V."/>
            <person name="Magnuson J."/>
            <person name="Maillard F."/>
            <person name="Murat C."/>
            <person name="Nolan M."/>
            <person name="Ohm R.A."/>
            <person name="Pangilinan J."/>
            <person name="Pereira M.F."/>
            <person name="Perotto S."/>
            <person name="Peter M."/>
            <person name="Pfister S."/>
            <person name="Riley R."/>
            <person name="Sitrit Y."/>
            <person name="Stielow J.B."/>
            <person name="Szollosi G."/>
            <person name="Zifcakova L."/>
            <person name="Stursova M."/>
            <person name="Spatafora J.W."/>
            <person name="Tedersoo L."/>
            <person name="Vaario L.M."/>
            <person name="Yamada A."/>
            <person name="Yan M."/>
            <person name="Wang P."/>
            <person name="Xu J."/>
            <person name="Bruns T."/>
            <person name="Baldrian P."/>
            <person name="Vilgalys R."/>
            <person name="Dunand C."/>
            <person name="Henrissat B."/>
            <person name="Grigoriev I.V."/>
            <person name="Hibbett D."/>
            <person name="Nagy L.G."/>
            <person name="Martin F.M."/>
        </authorList>
    </citation>
    <scope>NUCLEOTIDE SEQUENCE</scope>
    <source>
        <strain evidence="1">BED1</strain>
    </source>
</reference>
<organism evidence="1 2">
    <name type="scientific">Boletus edulis BED1</name>
    <dbReference type="NCBI Taxonomy" id="1328754"/>
    <lineage>
        <taxon>Eukaryota</taxon>
        <taxon>Fungi</taxon>
        <taxon>Dikarya</taxon>
        <taxon>Basidiomycota</taxon>
        <taxon>Agaricomycotina</taxon>
        <taxon>Agaricomycetes</taxon>
        <taxon>Agaricomycetidae</taxon>
        <taxon>Boletales</taxon>
        <taxon>Boletineae</taxon>
        <taxon>Boletaceae</taxon>
        <taxon>Boletoideae</taxon>
        <taxon>Boletus</taxon>
    </lineage>
</organism>
<comment type="caution">
    <text evidence="1">The sequence shown here is derived from an EMBL/GenBank/DDBJ whole genome shotgun (WGS) entry which is preliminary data.</text>
</comment>
<evidence type="ECO:0000313" key="2">
    <source>
        <dbReference type="Proteomes" id="UP001194468"/>
    </source>
</evidence>
<dbReference type="Proteomes" id="UP001194468">
    <property type="component" value="Unassembled WGS sequence"/>
</dbReference>
<dbReference type="AlphaFoldDB" id="A0AAD4B9N2"/>
<proteinExistence type="predicted"/>
<reference evidence="1" key="1">
    <citation type="submission" date="2019-10" db="EMBL/GenBank/DDBJ databases">
        <authorList>
            <consortium name="DOE Joint Genome Institute"/>
            <person name="Kuo A."/>
            <person name="Miyauchi S."/>
            <person name="Kiss E."/>
            <person name="Drula E."/>
            <person name="Kohler A."/>
            <person name="Sanchez-Garcia M."/>
            <person name="Andreopoulos B."/>
            <person name="Barry K.W."/>
            <person name="Bonito G."/>
            <person name="Buee M."/>
            <person name="Carver A."/>
            <person name="Chen C."/>
            <person name="Cichocki N."/>
            <person name="Clum A."/>
            <person name="Culley D."/>
            <person name="Crous P.W."/>
            <person name="Fauchery L."/>
            <person name="Girlanda M."/>
            <person name="Hayes R."/>
            <person name="Keri Z."/>
            <person name="LaButti K."/>
            <person name="Lipzen A."/>
            <person name="Lombard V."/>
            <person name="Magnuson J."/>
            <person name="Maillard F."/>
            <person name="Morin E."/>
            <person name="Murat C."/>
            <person name="Nolan M."/>
            <person name="Ohm R."/>
            <person name="Pangilinan J."/>
            <person name="Pereira M."/>
            <person name="Perotto S."/>
            <person name="Peter M."/>
            <person name="Riley R."/>
            <person name="Sitrit Y."/>
            <person name="Stielow B."/>
            <person name="Szollosi G."/>
            <person name="Zifcakova L."/>
            <person name="Stursova M."/>
            <person name="Spatafora J.W."/>
            <person name="Tedersoo L."/>
            <person name="Vaario L.-M."/>
            <person name="Yamada A."/>
            <person name="Yan M."/>
            <person name="Wang P."/>
            <person name="Xu J."/>
            <person name="Bruns T."/>
            <person name="Baldrian P."/>
            <person name="Vilgalys R."/>
            <person name="Henrissat B."/>
            <person name="Grigoriev I.V."/>
            <person name="Hibbett D."/>
            <person name="Nagy L.G."/>
            <person name="Martin F.M."/>
        </authorList>
    </citation>
    <scope>NUCLEOTIDE SEQUENCE</scope>
    <source>
        <strain evidence="1">BED1</strain>
    </source>
</reference>
<sequence length="81" mass="8606">MQDKAESTCVSHGPSVVFTELSATYPLKLLSPKLAQDAVAIVYVLSYGGDVNVKDGCKLVLLSQVTVIDLLGSHHVDVPHS</sequence>
<keyword evidence="2" id="KW-1185">Reference proteome</keyword>
<accession>A0AAD4B9N2</accession>
<name>A0AAD4B9N2_BOLED</name>
<gene>
    <name evidence="1" type="ORF">L210DRAFT_3590865</name>
</gene>
<evidence type="ECO:0000313" key="1">
    <source>
        <dbReference type="EMBL" id="KAF8414700.1"/>
    </source>
</evidence>